<dbReference type="PANTHER" id="PTHR46609:SF7">
    <property type="match status" value="1"/>
</dbReference>
<dbReference type="CDD" id="cd22343">
    <property type="entry name" value="PDDEXK_lambda_exonuclease-like"/>
    <property type="match status" value="1"/>
</dbReference>
<dbReference type="InterPro" id="IPR011604">
    <property type="entry name" value="PDDEXK-like_dom_sf"/>
</dbReference>
<comment type="cofactor">
    <cofactor evidence="1">
        <name>a divalent metal cation</name>
        <dbReference type="ChEBI" id="CHEBI:60240"/>
    </cofactor>
</comment>
<gene>
    <name evidence="5" type="primary">HARBI1_12</name>
    <name evidence="5" type="ORF">N1851_014364</name>
</gene>
<dbReference type="PRINTS" id="PR02086">
    <property type="entry name" value="PUTNUCHARBI1"/>
</dbReference>
<dbReference type="InterPro" id="IPR051703">
    <property type="entry name" value="NF-kappa-B_Signaling_Reg"/>
</dbReference>
<dbReference type="EMBL" id="JAOPHQ010002587">
    <property type="protein sequence ID" value="KAK0146341.1"/>
    <property type="molecule type" value="Genomic_DNA"/>
</dbReference>
<dbReference type="InterPro" id="IPR027806">
    <property type="entry name" value="HARBI1_dom"/>
</dbReference>
<dbReference type="InterPro" id="IPR019080">
    <property type="entry name" value="YqaJ_viral_recombinase"/>
</dbReference>
<organism evidence="5 6">
    <name type="scientific">Merluccius polli</name>
    <name type="common">Benguela hake</name>
    <name type="synonym">Merluccius cadenati</name>
    <dbReference type="NCBI Taxonomy" id="89951"/>
    <lineage>
        <taxon>Eukaryota</taxon>
        <taxon>Metazoa</taxon>
        <taxon>Chordata</taxon>
        <taxon>Craniata</taxon>
        <taxon>Vertebrata</taxon>
        <taxon>Euteleostomi</taxon>
        <taxon>Actinopterygii</taxon>
        <taxon>Neopterygii</taxon>
        <taxon>Teleostei</taxon>
        <taxon>Neoteleostei</taxon>
        <taxon>Acanthomorphata</taxon>
        <taxon>Zeiogadaria</taxon>
        <taxon>Gadariae</taxon>
        <taxon>Gadiformes</taxon>
        <taxon>Gadoidei</taxon>
        <taxon>Merlucciidae</taxon>
        <taxon>Merluccius</taxon>
    </lineage>
</organism>
<evidence type="ECO:0000256" key="1">
    <source>
        <dbReference type="ARBA" id="ARBA00001968"/>
    </source>
</evidence>
<sequence>MSQGALSRAIPAVLNGIIRISARYIRFPYDAVNQAHIKAQFAEIAGFPNVIGAIDCTHIAIKAPSEGEYAYVNRKHFHSLNVQVICDAQMRLTNIVARWPGATHDSFVLTNSSVGNRLEAGRVCDGWLIGDSGYALRPWLLTPLANPLTVREQRYNNIHGRTRSVVERAMGQLKSRWRCLDQSGGMLLYHPAKVCRIVQACGVLHNIAHSHGVPLREMIQTPDQTMRSPTQKPFALGSKCSCVAGTALCNHNVALLYQTAHYSTLKLKAVPPVLSCTETEQRWHKPRTMAVRGDLPDPDVLKVDEAYKDFTADIAPLITTMAISSDVPQVNSAYGPVQEGSPISYQHRVPLSRVVLQHPDTPAPPPLPLDGYRLEPTTCHYVCSHQQNLHFMSLAITLNMARRIEMATRDQSDSVEWHRVRKPRLTSSRFREVCHVRGHSSAENLAGRIRRGGVQTAEMKRGLTLEPVAIQEYSRMKSVSYWPCGFVIHPDAPWLGSSPDGIVFDPTENPPFGLVEIKCPNARSYVDCSYLLMQSGTLKLKHSHSYYWQVQGQLLLTGMEWCDFVVFAEEDVLVQRIHRDAEVARFIRFPLDNQQLHRNKANFMAIAGMPGVVGADGTHIKIIASSKDEDVFVNRKKVHSINTQIVFDATFNILDVAKWPAGSTHDPRILMGSGLRREAPCTSWVSCWVTAAIPARRIDTLSQSTTGSTVKV</sequence>
<protein>
    <submittedName>
        <fullName evidence="5">Nuclease HARBI1</fullName>
    </submittedName>
</protein>
<dbReference type="GO" id="GO:0006281">
    <property type="term" value="P:DNA repair"/>
    <property type="evidence" value="ECO:0007669"/>
    <property type="project" value="UniProtKB-ARBA"/>
</dbReference>
<accession>A0AA47P0X9</accession>
<dbReference type="Gene3D" id="3.90.320.10">
    <property type="match status" value="1"/>
</dbReference>
<reference evidence="5" key="1">
    <citation type="journal article" date="2023" name="Front. Mar. Sci.">
        <title>A new Merluccius polli reference genome to investigate the effects of global change in West African waters.</title>
        <authorList>
            <person name="Mateo J.L."/>
            <person name="Blanco-Fernandez C."/>
            <person name="Garcia-Vazquez E."/>
            <person name="Machado-Schiaffino G."/>
        </authorList>
    </citation>
    <scope>NUCLEOTIDE SEQUENCE</scope>
    <source>
        <strain evidence="5">C29</strain>
        <tissue evidence="5">Fin</tissue>
    </source>
</reference>
<evidence type="ECO:0000313" key="5">
    <source>
        <dbReference type="EMBL" id="KAK0146341.1"/>
    </source>
</evidence>
<dbReference type="GO" id="GO:0046872">
    <property type="term" value="F:metal ion binding"/>
    <property type="evidence" value="ECO:0007669"/>
    <property type="project" value="UniProtKB-KW"/>
</dbReference>
<dbReference type="Pfam" id="PF09588">
    <property type="entry name" value="YqaJ"/>
    <property type="match status" value="1"/>
</dbReference>
<dbReference type="Pfam" id="PF13359">
    <property type="entry name" value="DDE_Tnp_4"/>
    <property type="match status" value="2"/>
</dbReference>
<evidence type="ECO:0000259" key="3">
    <source>
        <dbReference type="Pfam" id="PF09588"/>
    </source>
</evidence>
<dbReference type="SUPFAM" id="SSF52980">
    <property type="entry name" value="Restriction endonuclease-like"/>
    <property type="match status" value="1"/>
</dbReference>
<feature type="domain" description="DDE Tnp4" evidence="4">
    <location>
        <begin position="54"/>
        <end position="206"/>
    </location>
</feature>
<name>A0AA47P0X9_MERPO</name>
<evidence type="ECO:0000313" key="6">
    <source>
        <dbReference type="Proteomes" id="UP001174136"/>
    </source>
</evidence>
<evidence type="ECO:0000256" key="2">
    <source>
        <dbReference type="ARBA" id="ARBA00022723"/>
    </source>
</evidence>
<keyword evidence="2" id="KW-0479">Metal-binding</keyword>
<proteinExistence type="predicted"/>
<dbReference type="InterPro" id="IPR011335">
    <property type="entry name" value="Restrct_endonuc-II-like"/>
</dbReference>
<dbReference type="Proteomes" id="UP001174136">
    <property type="component" value="Unassembled WGS sequence"/>
</dbReference>
<feature type="domain" description="DDE Tnp4" evidence="4">
    <location>
        <begin position="616"/>
        <end position="678"/>
    </location>
</feature>
<dbReference type="PANTHER" id="PTHR46609">
    <property type="entry name" value="EXONUCLEASE, PHAGE-TYPE/RECB, C-TERMINAL DOMAIN-CONTAINING PROTEIN"/>
    <property type="match status" value="1"/>
</dbReference>
<feature type="domain" description="YqaJ viral recombinase" evidence="3">
    <location>
        <begin position="416"/>
        <end position="560"/>
    </location>
</feature>
<dbReference type="InterPro" id="IPR026103">
    <property type="entry name" value="HARBI1_animal"/>
</dbReference>
<evidence type="ECO:0000259" key="4">
    <source>
        <dbReference type="Pfam" id="PF13359"/>
    </source>
</evidence>
<keyword evidence="6" id="KW-1185">Reference proteome</keyword>
<comment type="caution">
    <text evidence="5">The sequence shown here is derived from an EMBL/GenBank/DDBJ whole genome shotgun (WGS) entry which is preliminary data.</text>
</comment>
<dbReference type="AlphaFoldDB" id="A0AA47P0X9"/>